<protein>
    <submittedName>
        <fullName evidence="1">Uncharacterized protein</fullName>
    </submittedName>
</protein>
<dbReference type="AlphaFoldDB" id="A0A0D2AYP4"/>
<name>A0A0D2AYP4_9EURO</name>
<dbReference type="GeneID" id="27337883"/>
<dbReference type="VEuPathDB" id="FungiDB:PV08_10800"/>
<evidence type="ECO:0000313" key="2">
    <source>
        <dbReference type="Proteomes" id="UP000053328"/>
    </source>
</evidence>
<keyword evidence="2" id="KW-1185">Reference proteome</keyword>
<sequence length="146" mass="16575">MAQEQNTQTLLDFLANNGREVGHLRDMTSTYRERQLAFRGILRHAEQEIRDLRPALNGDNHGDALVAIARFHSIEDMASEALTIVDTMLRWLGELVALLAEIHTNPQLAGGFQRTFILAREIKYIHVRLGPYVSASLQVLRQDLQT</sequence>
<reference evidence="1 2" key="1">
    <citation type="submission" date="2015-01" db="EMBL/GenBank/DDBJ databases">
        <title>The Genome Sequence of Exophiala spinifera CBS89968.</title>
        <authorList>
            <consortium name="The Broad Institute Genomics Platform"/>
            <person name="Cuomo C."/>
            <person name="de Hoog S."/>
            <person name="Gorbushina A."/>
            <person name="Stielow B."/>
            <person name="Teixiera M."/>
            <person name="Abouelleil A."/>
            <person name="Chapman S.B."/>
            <person name="Priest M."/>
            <person name="Young S.K."/>
            <person name="Wortman J."/>
            <person name="Nusbaum C."/>
            <person name="Birren B."/>
        </authorList>
    </citation>
    <scope>NUCLEOTIDE SEQUENCE [LARGE SCALE GENOMIC DNA]</scope>
    <source>
        <strain evidence="1 2">CBS 89968</strain>
    </source>
</reference>
<dbReference type="EMBL" id="KN847499">
    <property type="protein sequence ID" value="KIW11500.1"/>
    <property type="molecule type" value="Genomic_DNA"/>
</dbReference>
<accession>A0A0D2AYP4</accession>
<proteinExistence type="predicted"/>
<evidence type="ECO:0000313" key="1">
    <source>
        <dbReference type="EMBL" id="KIW11500.1"/>
    </source>
</evidence>
<dbReference type="RefSeq" id="XP_016231716.1">
    <property type="nucleotide sequence ID" value="XM_016385114.1"/>
</dbReference>
<dbReference type="HOGENOM" id="CLU_1777471_0_0_1"/>
<gene>
    <name evidence="1" type="ORF">PV08_10800</name>
</gene>
<dbReference type="Proteomes" id="UP000053328">
    <property type="component" value="Unassembled WGS sequence"/>
</dbReference>
<organism evidence="1 2">
    <name type="scientific">Exophiala spinifera</name>
    <dbReference type="NCBI Taxonomy" id="91928"/>
    <lineage>
        <taxon>Eukaryota</taxon>
        <taxon>Fungi</taxon>
        <taxon>Dikarya</taxon>
        <taxon>Ascomycota</taxon>
        <taxon>Pezizomycotina</taxon>
        <taxon>Eurotiomycetes</taxon>
        <taxon>Chaetothyriomycetidae</taxon>
        <taxon>Chaetothyriales</taxon>
        <taxon>Herpotrichiellaceae</taxon>
        <taxon>Exophiala</taxon>
    </lineage>
</organism>